<dbReference type="GO" id="GO:0006284">
    <property type="term" value="P:base-excision repair"/>
    <property type="evidence" value="ECO:0007669"/>
    <property type="project" value="InterPro"/>
</dbReference>
<evidence type="ECO:0000256" key="3">
    <source>
        <dbReference type="ARBA" id="ARBA00022763"/>
    </source>
</evidence>
<dbReference type="Gene3D" id="1.10.1670.10">
    <property type="entry name" value="Helix-hairpin-Helix base-excision DNA repair enzymes (C-terminal)"/>
    <property type="match status" value="1"/>
</dbReference>
<dbReference type="InterPro" id="IPR003265">
    <property type="entry name" value="HhH-GPD_domain"/>
</dbReference>
<dbReference type="GO" id="GO:0008534">
    <property type="term" value="F:oxidized purine nucleobase lesion DNA N-glycosylase activity"/>
    <property type="evidence" value="ECO:0007669"/>
    <property type="project" value="InterPro"/>
</dbReference>
<keyword evidence="5" id="KW-0234">DNA repair</keyword>
<proteinExistence type="inferred from homology"/>
<organism evidence="11 12">
    <name type="scientific">Paratissierella segnis</name>
    <dbReference type="NCBI Taxonomy" id="2763679"/>
    <lineage>
        <taxon>Bacteria</taxon>
        <taxon>Bacillati</taxon>
        <taxon>Bacillota</taxon>
        <taxon>Tissierellia</taxon>
        <taxon>Tissierellales</taxon>
        <taxon>Tissierellaceae</taxon>
        <taxon>Paratissierella</taxon>
    </lineage>
</organism>
<dbReference type="Pfam" id="PF00730">
    <property type="entry name" value="HhH-GPD"/>
    <property type="match status" value="1"/>
</dbReference>
<comment type="similarity">
    <text evidence="1">Belongs to the type-1 OGG1 family.</text>
</comment>
<evidence type="ECO:0000256" key="7">
    <source>
        <dbReference type="ARBA" id="ARBA00023268"/>
    </source>
</evidence>
<dbReference type="PANTHER" id="PTHR10242">
    <property type="entry name" value="8-OXOGUANINE DNA GLYCOSYLASE"/>
    <property type="match status" value="1"/>
</dbReference>
<dbReference type="Pfam" id="PF07934">
    <property type="entry name" value="OGG_N"/>
    <property type="match status" value="1"/>
</dbReference>
<dbReference type="SUPFAM" id="SSF55945">
    <property type="entry name" value="TATA-box binding protein-like"/>
    <property type="match status" value="1"/>
</dbReference>
<dbReference type="InterPro" id="IPR052054">
    <property type="entry name" value="Oxidative_DNA_repair_enzyme"/>
</dbReference>
<reference evidence="11" key="1">
    <citation type="submission" date="2020-08" db="EMBL/GenBank/DDBJ databases">
        <title>Genome public.</title>
        <authorList>
            <person name="Liu C."/>
            <person name="Sun Q."/>
        </authorList>
    </citation>
    <scope>NUCLEOTIDE SEQUENCE</scope>
    <source>
        <strain evidence="11">BX21</strain>
    </source>
</reference>
<evidence type="ECO:0000256" key="5">
    <source>
        <dbReference type="ARBA" id="ARBA00023204"/>
    </source>
</evidence>
<dbReference type="InterPro" id="IPR011257">
    <property type="entry name" value="DNA_glycosylase"/>
</dbReference>
<evidence type="ECO:0000256" key="8">
    <source>
        <dbReference type="ARBA" id="ARBA00023295"/>
    </source>
</evidence>
<dbReference type="Proteomes" id="UP000601171">
    <property type="component" value="Unassembled WGS sequence"/>
</dbReference>
<keyword evidence="6" id="KW-0456">Lyase</keyword>
<comment type="caution">
    <text evidence="11">The sequence shown here is derived from an EMBL/GenBank/DDBJ whole genome shotgun (WGS) entry which is preliminary data.</text>
</comment>
<comment type="catalytic activity">
    <reaction evidence="9">
        <text>2'-deoxyribonucleotide-(2'-deoxyribose 5'-phosphate)-2'-deoxyribonucleotide-DNA = a 3'-end 2'-deoxyribonucleotide-(2,3-dehydro-2,3-deoxyribose 5'-phosphate)-DNA + a 5'-end 5'-phospho-2'-deoxyribonucleoside-DNA + H(+)</text>
        <dbReference type="Rhea" id="RHEA:66592"/>
        <dbReference type="Rhea" id="RHEA-COMP:13180"/>
        <dbReference type="Rhea" id="RHEA-COMP:16897"/>
        <dbReference type="Rhea" id="RHEA-COMP:17067"/>
        <dbReference type="ChEBI" id="CHEBI:15378"/>
        <dbReference type="ChEBI" id="CHEBI:136412"/>
        <dbReference type="ChEBI" id="CHEBI:157695"/>
        <dbReference type="ChEBI" id="CHEBI:167181"/>
        <dbReference type="EC" id="4.2.99.18"/>
    </reaction>
</comment>
<keyword evidence="7" id="KW-0511">Multifunctional enzyme</keyword>
<keyword evidence="3" id="KW-0227">DNA damage</keyword>
<dbReference type="AlphaFoldDB" id="A0A926IG22"/>
<dbReference type="PANTHER" id="PTHR10242:SF2">
    <property type="entry name" value="N-GLYCOSYLASE_DNA LYASE"/>
    <property type="match status" value="1"/>
</dbReference>
<evidence type="ECO:0000313" key="12">
    <source>
        <dbReference type="Proteomes" id="UP000601171"/>
    </source>
</evidence>
<dbReference type="SUPFAM" id="SSF48150">
    <property type="entry name" value="DNA-glycosylase"/>
    <property type="match status" value="1"/>
</dbReference>
<keyword evidence="12" id="KW-1185">Reference proteome</keyword>
<evidence type="ECO:0000256" key="1">
    <source>
        <dbReference type="ARBA" id="ARBA00010679"/>
    </source>
</evidence>
<dbReference type="RefSeq" id="WP_262430584.1">
    <property type="nucleotide sequence ID" value="NZ_JACRTG010000030.1"/>
</dbReference>
<dbReference type="InterPro" id="IPR012904">
    <property type="entry name" value="OGG_N"/>
</dbReference>
<evidence type="ECO:0000256" key="4">
    <source>
        <dbReference type="ARBA" id="ARBA00022801"/>
    </source>
</evidence>
<dbReference type="CDD" id="cd00056">
    <property type="entry name" value="ENDO3c"/>
    <property type="match status" value="1"/>
</dbReference>
<accession>A0A926IG22</accession>
<keyword evidence="8" id="KW-0326">Glycosidase</keyword>
<gene>
    <name evidence="11" type="ORF">H8707_12950</name>
</gene>
<dbReference type="EC" id="4.2.99.18" evidence="2"/>
<dbReference type="Gene3D" id="3.30.310.260">
    <property type="match status" value="1"/>
</dbReference>
<dbReference type="SMART" id="SM00478">
    <property type="entry name" value="ENDO3c"/>
    <property type="match status" value="1"/>
</dbReference>
<name>A0A926IG22_9FIRM</name>
<evidence type="ECO:0000256" key="9">
    <source>
        <dbReference type="ARBA" id="ARBA00044632"/>
    </source>
</evidence>
<sequence length="302" mass="35184">MNYDLIERENAVLIKNMLDFDPKHIFECGQCFRWHLEEDNSYTAIAYGKVINVKKDGCDIIFSNTDMKDFRNIWYRYFDLDRDYGEIKRELSKDPILKEAISFGQGMRILNQEPFETTISFIISANNQIPRIKKAVELISNDLGDYAGTWNGKDYFGFPVPEKLANLDANYIKDKYRVGFRAERIKEVSRLVANKEFDLNCIYNLSREEGKNLLTTLPGVGPKVSDCILLFAFDKSDAFPVDVWVKRVMEYFYLKEETNVKHIGMHGARIFGKLAGFAQQYLFYYARELNLGKEKKQVIGNR</sequence>
<dbReference type="GO" id="GO:0003684">
    <property type="term" value="F:damaged DNA binding"/>
    <property type="evidence" value="ECO:0007669"/>
    <property type="project" value="InterPro"/>
</dbReference>
<feature type="domain" description="HhH-GPD" evidence="10">
    <location>
        <begin position="123"/>
        <end position="287"/>
    </location>
</feature>
<evidence type="ECO:0000259" key="10">
    <source>
        <dbReference type="SMART" id="SM00478"/>
    </source>
</evidence>
<evidence type="ECO:0000313" key="11">
    <source>
        <dbReference type="EMBL" id="MBC8589122.1"/>
    </source>
</evidence>
<protein>
    <recommendedName>
        <fullName evidence="2">DNA-(apurinic or apyrimidinic site) lyase</fullName>
        <ecNumber evidence="2">4.2.99.18</ecNumber>
    </recommendedName>
</protein>
<dbReference type="GO" id="GO:0006289">
    <property type="term" value="P:nucleotide-excision repair"/>
    <property type="evidence" value="ECO:0007669"/>
    <property type="project" value="InterPro"/>
</dbReference>
<evidence type="ECO:0000256" key="2">
    <source>
        <dbReference type="ARBA" id="ARBA00012720"/>
    </source>
</evidence>
<keyword evidence="4" id="KW-0378">Hydrolase</keyword>
<dbReference type="GO" id="GO:0140078">
    <property type="term" value="F:class I DNA-(apurinic or apyrimidinic site) endonuclease activity"/>
    <property type="evidence" value="ECO:0007669"/>
    <property type="project" value="UniProtKB-EC"/>
</dbReference>
<dbReference type="InterPro" id="IPR023170">
    <property type="entry name" value="HhH_base_excis_C"/>
</dbReference>
<evidence type="ECO:0000256" key="6">
    <source>
        <dbReference type="ARBA" id="ARBA00023239"/>
    </source>
</evidence>
<dbReference type="EMBL" id="JACRTG010000030">
    <property type="protein sequence ID" value="MBC8589122.1"/>
    <property type="molecule type" value="Genomic_DNA"/>
</dbReference>
<dbReference type="Gene3D" id="1.10.340.30">
    <property type="entry name" value="Hypothetical protein, domain 2"/>
    <property type="match status" value="1"/>
</dbReference>